<evidence type="ECO:0000259" key="3">
    <source>
        <dbReference type="Pfam" id="PF25534"/>
    </source>
</evidence>
<dbReference type="Pfam" id="PF25534">
    <property type="entry name" value="DUF7918"/>
    <property type="match status" value="1"/>
</dbReference>
<dbReference type="EMBL" id="KI925459">
    <property type="protein sequence ID" value="ETW80691.1"/>
    <property type="molecule type" value="Genomic_DNA"/>
</dbReference>
<feature type="domain" description="DUF7918" evidence="3">
    <location>
        <begin position="74"/>
        <end position="192"/>
    </location>
</feature>
<protein>
    <recommendedName>
        <fullName evidence="3">DUF7918 domain-containing protein</fullName>
    </recommendedName>
</protein>
<dbReference type="GeneID" id="20674224"/>
<dbReference type="InParanoid" id="W4K6J9"/>
<feature type="compositionally biased region" description="Acidic residues" evidence="2">
    <location>
        <begin position="330"/>
        <end position="341"/>
    </location>
</feature>
<feature type="region of interest" description="Disordered" evidence="2">
    <location>
        <begin position="311"/>
        <end position="341"/>
    </location>
</feature>
<feature type="compositionally biased region" description="Polar residues" evidence="2">
    <location>
        <begin position="252"/>
        <end position="262"/>
    </location>
</feature>
<reference evidence="4 5" key="1">
    <citation type="journal article" date="2012" name="New Phytol.">
        <title>Insight into trade-off between wood decay and parasitism from the genome of a fungal forest pathogen.</title>
        <authorList>
            <person name="Olson A."/>
            <person name="Aerts A."/>
            <person name="Asiegbu F."/>
            <person name="Belbahri L."/>
            <person name="Bouzid O."/>
            <person name="Broberg A."/>
            <person name="Canback B."/>
            <person name="Coutinho P.M."/>
            <person name="Cullen D."/>
            <person name="Dalman K."/>
            <person name="Deflorio G."/>
            <person name="van Diepen L.T."/>
            <person name="Dunand C."/>
            <person name="Duplessis S."/>
            <person name="Durling M."/>
            <person name="Gonthier P."/>
            <person name="Grimwood J."/>
            <person name="Fossdal C.G."/>
            <person name="Hansson D."/>
            <person name="Henrissat B."/>
            <person name="Hietala A."/>
            <person name="Himmelstrand K."/>
            <person name="Hoffmeister D."/>
            <person name="Hogberg N."/>
            <person name="James T.Y."/>
            <person name="Karlsson M."/>
            <person name="Kohler A."/>
            <person name="Kues U."/>
            <person name="Lee Y.H."/>
            <person name="Lin Y.C."/>
            <person name="Lind M."/>
            <person name="Lindquist E."/>
            <person name="Lombard V."/>
            <person name="Lucas S."/>
            <person name="Lunden K."/>
            <person name="Morin E."/>
            <person name="Murat C."/>
            <person name="Park J."/>
            <person name="Raffaello T."/>
            <person name="Rouze P."/>
            <person name="Salamov A."/>
            <person name="Schmutz J."/>
            <person name="Solheim H."/>
            <person name="Stahlberg J."/>
            <person name="Velez H."/>
            <person name="de Vries R.P."/>
            <person name="Wiebenga A."/>
            <person name="Woodward S."/>
            <person name="Yakovlev I."/>
            <person name="Garbelotto M."/>
            <person name="Martin F."/>
            <person name="Grigoriev I.V."/>
            <person name="Stenlid J."/>
        </authorList>
    </citation>
    <scope>NUCLEOTIDE SEQUENCE [LARGE SCALE GENOMIC DNA]</scope>
    <source>
        <strain evidence="4 5">TC 32-1</strain>
    </source>
</reference>
<evidence type="ECO:0000256" key="1">
    <source>
        <dbReference type="SAM" id="Coils"/>
    </source>
</evidence>
<keyword evidence="5" id="KW-1185">Reference proteome</keyword>
<dbReference type="PANTHER" id="PTHR36223:SF1">
    <property type="entry name" value="TRANSCRIPTION ELONGATION FACTOR EAF N-TERMINAL DOMAIN-CONTAINING PROTEIN"/>
    <property type="match status" value="1"/>
</dbReference>
<name>W4K6J9_HETIT</name>
<dbReference type="KEGG" id="hir:HETIRDRAFT_427661"/>
<feature type="compositionally biased region" description="Low complexity" evidence="2">
    <location>
        <begin position="199"/>
        <end position="210"/>
    </location>
</feature>
<dbReference type="Proteomes" id="UP000030671">
    <property type="component" value="Unassembled WGS sequence"/>
</dbReference>
<sequence>MSLDCRGVKVQMICEEESLLFYDMQEQSNKTTAYIASIAGQTFQFTILNGRRMQHHLVRANTITALEGPTMGDLLQRYRFSTLSTIDSDSVDANTQPDLHKLGTIELKILRLSKIGEPYYDSDHVNARTKNIGAVSERSKKNGWHVVSSGGEDKKPKRYCHATYIDKVENPYAEFVIKYQPSILLRAKGIIKELIIQDSNSSNSASGSTMSEDHSNNVSERRNAPQADADAPNPKRRKLPQPEGSSRDATAELRTTSRNVTGTVGVKRKPNEDSREQGERIQSLENALKVSQDALKSIQSELDRLKSLKSTAPQNACKNEGASPISLGSDDGDIIDLTLED</sequence>
<dbReference type="RefSeq" id="XP_009547410.1">
    <property type="nucleotide sequence ID" value="XM_009549115.1"/>
</dbReference>
<feature type="coiled-coil region" evidence="1">
    <location>
        <begin position="281"/>
        <end position="308"/>
    </location>
</feature>
<dbReference type="HOGENOM" id="CLU_813960_0_0_1"/>
<dbReference type="InterPro" id="IPR057678">
    <property type="entry name" value="DUF7918"/>
</dbReference>
<feature type="region of interest" description="Disordered" evidence="2">
    <location>
        <begin position="199"/>
        <end position="279"/>
    </location>
</feature>
<evidence type="ECO:0000256" key="2">
    <source>
        <dbReference type="SAM" id="MobiDB-lite"/>
    </source>
</evidence>
<proteinExistence type="predicted"/>
<keyword evidence="1" id="KW-0175">Coiled coil</keyword>
<accession>W4K6J9</accession>
<evidence type="ECO:0000313" key="5">
    <source>
        <dbReference type="Proteomes" id="UP000030671"/>
    </source>
</evidence>
<gene>
    <name evidence="4" type="ORF">HETIRDRAFT_427661</name>
</gene>
<dbReference type="AlphaFoldDB" id="W4K6J9"/>
<dbReference type="OrthoDB" id="3364132at2759"/>
<evidence type="ECO:0000313" key="4">
    <source>
        <dbReference type="EMBL" id="ETW80691.1"/>
    </source>
</evidence>
<feature type="compositionally biased region" description="Basic and acidic residues" evidence="2">
    <location>
        <begin position="211"/>
        <end position="223"/>
    </location>
</feature>
<feature type="compositionally biased region" description="Basic and acidic residues" evidence="2">
    <location>
        <begin position="269"/>
        <end position="279"/>
    </location>
</feature>
<organism evidence="4 5">
    <name type="scientific">Heterobasidion irregulare (strain TC 32-1)</name>
    <dbReference type="NCBI Taxonomy" id="747525"/>
    <lineage>
        <taxon>Eukaryota</taxon>
        <taxon>Fungi</taxon>
        <taxon>Dikarya</taxon>
        <taxon>Basidiomycota</taxon>
        <taxon>Agaricomycotina</taxon>
        <taxon>Agaricomycetes</taxon>
        <taxon>Russulales</taxon>
        <taxon>Bondarzewiaceae</taxon>
        <taxon>Heterobasidion</taxon>
        <taxon>Heterobasidion annosum species complex</taxon>
    </lineage>
</organism>
<dbReference type="PANTHER" id="PTHR36223">
    <property type="entry name" value="BETA-LACTAMASE-TYPE TRANSPEPTIDASE FOLD DOMAIN CONTAINING PROTEIN"/>
    <property type="match status" value="1"/>
</dbReference>